<protein>
    <recommendedName>
        <fullName evidence="3">P-type conjugative transfer protein TrbJ</fullName>
    </recommendedName>
</protein>
<dbReference type="EMBL" id="JAJCGD010000035">
    <property type="protein sequence ID" value="MCB6829097.1"/>
    <property type="molecule type" value="Genomic_DNA"/>
</dbReference>
<proteinExistence type="predicted"/>
<comment type="caution">
    <text evidence="1">The sequence shown here is derived from an EMBL/GenBank/DDBJ whole genome shotgun (WGS) entry which is preliminary data.</text>
</comment>
<name>A0AAW4U5X8_9FIRM</name>
<dbReference type="Proteomes" id="UP001198190">
    <property type="component" value="Unassembled WGS sequence"/>
</dbReference>
<organism evidence="1 2">
    <name type="scientific">Megamonas funiformis</name>
    <dbReference type="NCBI Taxonomy" id="437897"/>
    <lineage>
        <taxon>Bacteria</taxon>
        <taxon>Bacillati</taxon>
        <taxon>Bacillota</taxon>
        <taxon>Negativicutes</taxon>
        <taxon>Selenomonadales</taxon>
        <taxon>Selenomonadaceae</taxon>
        <taxon>Megamonas</taxon>
    </lineage>
</organism>
<evidence type="ECO:0008006" key="3">
    <source>
        <dbReference type="Google" id="ProtNLM"/>
    </source>
</evidence>
<sequence>MIQMKKRYLIPTIFMGIAVGFCLTVPKQTATAAIYVEDIKNIAENAKTAINTYTNAINTAKQVSLMIQDLTSMDPKALIAHYTGLDKEYKNLMNNLDSQIGTLDKDTSTDSILSERMGIDIYTGGYTKPVDLNSYTQNIKKLYHVADETYYSALSIGRRQQEVENSINQLETSLQNLSKAQGTKEAMQASGQIASQNTMEAAKTNALLSTLLSVTATEQLQENAQKQAGMKINENMAIDVKNNSQKVLSDIEMNKQQNIEDYKKLVGYGL</sequence>
<reference evidence="1" key="1">
    <citation type="submission" date="2021-10" db="EMBL/GenBank/DDBJ databases">
        <title>Collection of gut derived symbiotic bacterial strains cultured from healthy donors.</title>
        <authorList>
            <person name="Lin H."/>
            <person name="Littmann E."/>
            <person name="Claire K."/>
            <person name="Pamer E."/>
        </authorList>
    </citation>
    <scope>NUCLEOTIDE SEQUENCE</scope>
    <source>
        <strain evidence="1">MSK.7.16</strain>
    </source>
</reference>
<evidence type="ECO:0000313" key="2">
    <source>
        <dbReference type="Proteomes" id="UP001198190"/>
    </source>
</evidence>
<dbReference type="AlphaFoldDB" id="A0AAW4U5X8"/>
<accession>A0AAW4U5X8</accession>
<gene>
    <name evidence="1" type="ORF">LIY65_10380</name>
</gene>
<evidence type="ECO:0000313" key="1">
    <source>
        <dbReference type="EMBL" id="MCB6829097.1"/>
    </source>
</evidence>
<dbReference type="RefSeq" id="WP_118204706.1">
    <property type="nucleotide sequence ID" value="NZ_CATXHE010000029.1"/>
</dbReference>